<dbReference type="InterPro" id="IPR013783">
    <property type="entry name" value="Ig-like_fold"/>
</dbReference>
<keyword evidence="4 10" id="KW-1133">Transmembrane helix</keyword>
<keyword evidence="2 10" id="KW-0812">Transmembrane</keyword>
<keyword evidence="6" id="KW-1015">Disulfide bond</keyword>
<keyword evidence="7" id="KW-0675">Receptor</keyword>
<evidence type="ECO:0000256" key="6">
    <source>
        <dbReference type="ARBA" id="ARBA00023157"/>
    </source>
</evidence>
<feature type="region of interest" description="Disordered" evidence="9">
    <location>
        <begin position="527"/>
        <end position="569"/>
    </location>
</feature>
<dbReference type="PANTHER" id="PTHR23037:SF35">
    <property type="entry name" value="FIBRONECTIN TYPE-III DOMAIN-CONTAINING PROTEIN"/>
    <property type="match status" value="1"/>
</dbReference>
<feature type="domain" description="Fibronectin type-III" evidence="11">
    <location>
        <begin position="199"/>
        <end position="302"/>
    </location>
</feature>
<accession>A0A1A8IC28</accession>
<dbReference type="GO" id="GO:0009897">
    <property type="term" value="C:external side of plasma membrane"/>
    <property type="evidence" value="ECO:0007669"/>
    <property type="project" value="TreeGrafter"/>
</dbReference>
<dbReference type="AlphaFoldDB" id="A0A1A8IC28"/>
<dbReference type="GO" id="GO:0004896">
    <property type="term" value="F:cytokine receptor activity"/>
    <property type="evidence" value="ECO:0007669"/>
    <property type="project" value="TreeGrafter"/>
</dbReference>
<dbReference type="Pfam" id="PF09067">
    <property type="entry name" value="EpoR_lig-bind"/>
    <property type="match status" value="1"/>
</dbReference>
<evidence type="ECO:0000256" key="10">
    <source>
        <dbReference type="SAM" id="Phobius"/>
    </source>
</evidence>
<evidence type="ECO:0000313" key="12">
    <source>
        <dbReference type="EMBL" id="SBQ94653.1"/>
    </source>
</evidence>
<evidence type="ECO:0000256" key="8">
    <source>
        <dbReference type="ARBA" id="ARBA00023180"/>
    </source>
</evidence>
<name>A0A1A8IC28_NOTKU</name>
<evidence type="ECO:0000256" key="7">
    <source>
        <dbReference type="ARBA" id="ARBA00023170"/>
    </source>
</evidence>
<evidence type="ECO:0000256" key="4">
    <source>
        <dbReference type="ARBA" id="ARBA00022989"/>
    </source>
</evidence>
<comment type="subcellular location">
    <subcellularLocation>
        <location evidence="1">Membrane</location>
        <topology evidence="1">Single-pass type I membrane protein</topology>
    </subcellularLocation>
</comment>
<keyword evidence="8" id="KW-0325">Glycoprotein</keyword>
<reference evidence="12" key="1">
    <citation type="submission" date="2016-05" db="EMBL/GenBank/DDBJ databases">
        <authorList>
            <person name="Lavstsen T."/>
            <person name="Jespersen J.S."/>
        </authorList>
    </citation>
    <scope>NUCLEOTIDE SEQUENCE</scope>
    <source>
        <tissue evidence="12">Brain</tissue>
    </source>
</reference>
<sequence>LDEQCRTLRTDLNRTSGWVDVRPDRSEARSAVVFEPECCWSEERRRRIICRNSRSANAGGMLWLLLCLLPLGGSSRIGTLDVAPGPKDSHELASDVNTRPRIYYCRSPNMEDFTCWWHPLVNLTDGEDVTYTLIYSKDKGPSHECPDYVSAGSNSCHFDSSHTSIWKIYCMKVTAMAGSRNYTSQEHCLDVAEIVETEAPANLSYRLTDAGGDEMGHNVLLSWTYPVPEDLRYGWITLVYELQYQRVTEPDSWKVKHPLREPQVELLGLRVGDYAVRVRCRSHNSGLWSKWSSTLLMSIPHRPPTGKVLVLVLVVGVGVVALLVVAFGLIPQSRRIKEYFLPPIPKPRIMGIDPLLLKKGNLEEINHHFSTFHGYRPPSYSMEVWDQVRADGAYLTSLKNCRVPSDGCDRKVVPGTAQNHFPAQSPTTYVQSMSSYCTSPPEILPSLLTAPSPQQRAEITSVLGTDYSTMEHPFHPTNTGPGSAPNSHSPQDFYTCVQLMKESREVHLVPCFPSAYCPEFPLFPSSNEMEEEEKKKRKLAEYQMRTSTVREGGERSEAAAPLLPVSDTG</sequence>
<reference evidence="12" key="2">
    <citation type="submission" date="2016-06" db="EMBL/GenBank/DDBJ databases">
        <title>The genome of a short-lived fish provides insights into sex chromosome evolution and the genetic control of aging.</title>
        <authorList>
            <person name="Reichwald K."/>
            <person name="Felder M."/>
            <person name="Petzold A."/>
            <person name="Koch P."/>
            <person name="Groth M."/>
            <person name="Platzer M."/>
        </authorList>
    </citation>
    <scope>NUCLEOTIDE SEQUENCE</scope>
    <source>
        <tissue evidence="12">Brain</tissue>
    </source>
</reference>
<evidence type="ECO:0000256" key="5">
    <source>
        <dbReference type="ARBA" id="ARBA00023136"/>
    </source>
</evidence>
<protein>
    <recommendedName>
        <fullName evidence="11">Fibronectin type-III domain-containing protein</fullName>
    </recommendedName>
</protein>
<dbReference type="InterPro" id="IPR015152">
    <property type="entry name" value="Growth/epo_recpt_lig-bind"/>
</dbReference>
<evidence type="ECO:0000259" key="11">
    <source>
        <dbReference type="PROSITE" id="PS50853"/>
    </source>
</evidence>
<dbReference type="Gene3D" id="2.60.40.10">
    <property type="entry name" value="Immunoglobulins"/>
    <property type="match status" value="2"/>
</dbReference>
<evidence type="ECO:0000256" key="3">
    <source>
        <dbReference type="ARBA" id="ARBA00022729"/>
    </source>
</evidence>
<keyword evidence="3" id="KW-0732">Signal</keyword>
<gene>
    <name evidence="12" type="primary">Nfu_g_1_005565</name>
</gene>
<dbReference type="PANTHER" id="PTHR23037">
    <property type="entry name" value="CYTOKINE RECEPTOR"/>
    <property type="match status" value="1"/>
</dbReference>
<dbReference type="InterPro" id="IPR003961">
    <property type="entry name" value="FN3_dom"/>
</dbReference>
<dbReference type="SUPFAM" id="SSF49265">
    <property type="entry name" value="Fibronectin type III"/>
    <property type="match status" value="2"/>
</dbReference>
<organism evidence="12">
    <name type="scientific">Nothobranchius kuhntae</name>
    <name type="common">Beira killifish</name>
    <dbReference type="NCBI Taxonomy" id="321403"/>
    <lineage>
        <taxon>Eukaryota</taxon>
        <taxon>Metazoa</taxon>
        <taxon>Chordata</taxon>
        <taxon>Craniata</taxon>
        <taxon>Vertebrata</taxon>
        <taxon>Euteleostomi</taxon>
        <taxon>Actinopterygii</taxon>
        <taxon>Neopterygii</taxon>
        <taxon>Teleostei</taxon>
        <taxon>Neoteleostei</taxon>
        <taxon>Acanthomorphata</taxon>
        <taxon>Ovalentaria</taxon>
        <taxon>Atherinomorphae</taxon>
        <taxon>Cyprinodontiformes</taxon>
        <taxon>Nothobranchiidae</taxon>
        <taxon>Nothobranchius</taxon>
    </lineage>
</organism>
<evidence type="ECO:0000256" key="9">
    <source>
        <dbReference type="SAM" id="MobiDB-lite"/>
    </source>
</evidence>
<feature type="transmembrane region" description="Helical" evidence="10">
    <location>
        <begin position="308"/>
        <end position="330"/>
    </location>
</feature>
<evidence type="ECO:0000256" key="1">
    <source>
        <dbReference type="ARBA" id="ARBA00004479"/>
    </source>
</evidence>
<proteinExistence type="predicted"/>
<dbReference type="EMBL" id="HAED01008441">
    <property type="protein sequence ID" value="SBQ94653.1"/>
    <property type="molecule type" value="Transcribed_RNA"/>
</dbReference>
<evidence type="ECO:0000256" key="2">
    <source>
        <dbReference type="ARBA" id="ARBA00022692"/>
    </source>
</evidence>
<dbReference type="PROSITE" id="PS50853">
    <property type="entry name" value="FN3"/>
    <property type="match status" value="1"/>
</dbReference>
<dbReference type="InterPro" id="IPR036116">
    <property type="entry name" value="FN3_sf"/>
</dbReference>
<feature type="non-terminal residue" evidence="12">
    <location>
        <position position="1"/>
    </location>
</feature>
<keyword evidence="5 10" id="KW-0472">Membrane</keyword>